<protein>
    <submittedName>
        <fullName evidence="4">Porin</fullName>
    </submittedName>
</protein>
<dbReference type="Gene3D" id="2.40.160.10">
    <property type="entry name" value="Porin"/>
    <property type="match status" value="1"/>
</dbReference>
<dbReference type="Proteomes" id="UP001559623">
    <property type="component" value="Unassembled WGS sequence"/>
</dbReference>
<feature type="region of interest" description="Disordered" evidence="1">
    <location>
        <begin position="174"/>
        <end position="193"/>
    </location>
</feature>
<feature type="domain" description="SLH" evidence="3">
    <location>
        <begin position="24"/>
        <end position="87"/>
    </location>
</feature>
<keyword evidence="2" id="KW-0732">Signal</keyword>
<dbReference type="EMBL" id="JARVLH010000002">
    <property type="protein sequence ID" value="MEX5284943.1"/>
    <property type="molecule type" value="Genomic_DNA"/>
</dbReference>
<dbReference type="PROSITE" id="PS51272">
    <property type="entry name" value="SLH"/>
    <property type="match status" value="1"/>
</dbReference>
<keyword evidence="5" id="KW-1185">Reference proteome</keyword>
<comment type="caution">
    <text evidence="4">The sequence shown here is derived from an EMBL/GenBank/DDBJ whole genome shotgun (WGS) entry which is preliminary data.</text>
</comment>
<evidence type="ECO:0000256" key="1">
    <source>
        <dbReference type="SAM" id="MobiDB-lite"/>
    </source>
</evidence>
<dbReference type="Pfam" id="PF00395">
    <property type="entry name" value="SLH"/>
    <property type="match status" value="1"/>
</dbReference>
<dbReference type="InterPro" id="IPR032638">
    <property type="entry name" value="Porin_5"/>
</dbReference>
<dbReference type="RefSeq" id="WP_368846657.1">
    <property type="nucleotide sequence ID" value="NZ_CP194411.1"/>
</dbReference>
<feature type="chain" id="PRO_5045729145" evidence="2">
    <location>
        <begin position="24"/>
        <end position="478"/>
    </location>
</feature>
<dbReference type="InterPro" id="IPR023614">
    <property type="entry name" value="Porin_dom_sf"/>
</dbReference>
<dbReference type="SUPFAM" id="SSF56935">
    <property type="entry name" value="Porins"/>
    <property type="match status" value="1"/>
</dbReference>
<accession>A0ABV3X434</accession>
<sequence length="478" mass="52893">MKKTLTAALTTALVVGAASTTFAAANPFSDVPSDHWAYDAVAQLADDGIIEGYGDGTYRGQNEITRYEMAQMVAKAMAKEDQANAQQKAMIDKLAAEFSEELNNLGVRVSNLESKIDNVKWTGILRYDYKKSNYEGQERAKDKRKNALLFRMNTVATVNDHWKVKARIDASTDMDKDNDASNNKGWGAKKNHSNTDRKLTLKRAYAAGHYGITDINAGLIPLTTEQGVLFDSDITGAQVVVGADQKFTGTLTAGRIDLSDTSMGAAMGSWMIDAQKKGKAGAGVVDQSTGTIWGLNLTWKPTDKVSVAGEYYRLTHSQIFKRYNNNDGKTQSIWGIGASYKFDDNFKASAGYWNNTGFEDTRYYLEGVSKETPEHRGYSNHAWNVQLDYKGAQPQNARTYGLYAAYRYLGQGAVIEPTFNGAAWGQKGWEIGGQYVFAKNVMGTLLFFSGNRIRDIEDGTHHKDNGVNTMFGRLEYFF</sequence>
<organism evidence="4 5">
    <name type="scientific">Selenomonas sputigena</name>
    <dbReference type="NCBI Taxonomy" id="69823"/>
    <lineage>
        <taxon>Bacteria</taxon>
        <taxon>Bacillati</taxon>
        <taxon>Bacillota</taxon>
        <taxon>Negativicutes</taxon>
        <taxon>Selenomonadales</taxon>
        <taxon>Selenomonadaceae</taxon>
        <taxon>Selenomonas</taxon>
    </lineage>
</organism>
<proteinExistence type="predicted"/>
<dbReference type="InterPro" id="IPR001119">
    <property type="entry name" value="SLH_dom"/>
</dbReference>
<evidence type="ECO:0000313" key="4">
    <source>
        <dbReference type="EMBL" id="MEX5284943.1"/>
    </source>
</evidence>
<dbReference type="PANTHER" id="PTHR43308:SF1">
    <property type="entry name" value="OUTER MEMBRANE PROTEIN ALPHA"/>
    <property type="match status" value="1"/>
</dbReference>
<evidence type="ECO:0000259" key="3">
    <source>
        <dbReference type="PROSITE" id="PS51272"/>
    </source>
</evidence>
<evidence type="ECO:0000256" key="2">
    <source>
        <dbReference type="SAM" id="SignalP"/>
    </source>
</evidence>
<feature type="signal peptide" evidence="2">
    <location>
        <begin position="1"/>
        <end position="23"/>
    </location>
</feature>
<reference evidence="4 5" key="1">
    <citation type="submission" date="2023-04" db="EMBL/GenBank/DDBJ databases">
        <title>Genome Sequence of Selenomonas sputigena ATCC 33150.</title>
        <authorList>
            <person name="Miller D.P."/>
            <person name="Anvari S."/>
            <person name="Polson S.W."/>
            <person name="Macdonald M."/>
            <person name="Mcdowell J.V."/>
        </authorList>
    </citation>
    <scope>NUCLEOTIDE SEQUENCE [LARGE SCALE GENOMIC DNA]</scope>
    <source>
        <strain evidence="4 5">ATCC 33150</strain>
    </source>
</reference>
<evidence type="ECO:0000313" key="5">
    <source>
        <dbReference type="Proteomes" id="UP001559623"/>
    </source>
</evidence>
<dbReference type="Pfam" id="PF16930">
    <property type="entry name" value="Porin_5"/>
    <property type="match status" value="1"/>
</dbReference>
<name>A0ABV3X434_9FIRM</name>
<dbReference type="InterPro" id="IPR051465">
    <property type="entry name" value="Cell_Envelope_Struct_Comp"/>
</dbReference>
<gene>
    <name evidence="4" type="ORF">QCO44_04690</name>
</gene>
<dbReference type="PANTHER" id="PTHR43308">
    <property type="entry name" value="OUTER MEMBRANE PROTEIN ALPHA-RELATED"/>
    <property type="match status" value="1"/>
</dbReference>